<protein>
    <submittedName>
        <fullName evidence="1">Uncharacterized protein</fullName>
    </submittedName>
</protein>
<accession>A0A367F2W9</accession>
<dbReference type="Proteomes" id="UP000252914">
    <property type="component" value="Unassembled WGS sequence"/>
</dbReference>
<dbReference type="EMBL" id="QOIN01000039">
    <property type="protein sequence ID" value="RCG24696.1"/>
    <property type="molecule type" value="Genomic_DNA"/>
</dbReference>
<sequence length="123" mass="13136">MAVMKVHRDSLTVEFSSRESVWARRRSVTVPLAAVREVACVERPLRETRGGRMGYQSFFAKIGVWGVFTGTRQLVAARRGEPGVRVVLDRAAAGADVDEIVVSHSNAAGLAQDIARGAGSAAA</sequence>
<evidence type="ECO:0000313" key="1">
    <source>
        <dbReference type="EMBL" id="RCG24696.1"/>
    </source>
</evidence>
<proteinExistence type="predicted"/>
<dbReference type="RefSeq" id="WP_114021547.1">
    <property type="nucleotide sequence ID" value="NZ_QOIN01000039.1"/>
</dbReference>
<name>A0A367F2W9_9ACTN</name>
<evidence type="ECO:0000313" key="2">
    <source>
        <dbReference type="Proteomes" id="UP000252914"/>
    </source>
</evidence>
<organism evidence="1 2">
    <name type="scientific">Streptomyces diacarni</name>
    <dbReference type="NCBI Taxonomy" id="2800381"/>
    <lineage>
        <taxon>Bacteria</taxon>
        <taxon>Bacillati</taxon>
        <taxon>Actinomycetota</taxon>
        <taxon>Actinomycetes</taxon>
        <taxon>Kitasatosporales</taxon>
        <taxon>Streptomycetaceae</taxon>
        <taxon>Streptomyces</taxon>
    </lineage>
</organism>
<comment type="caution">
    <text evidence="1">The sequence shown here is derived from an EMBL/GenBank/DDBJ whole genome shotgun (WGS) entry which is preliminary data.</text>
</comment>
<keyword evidence="2" id="KW-1185">Reference proteome</keyword>
<gene>
    <name evidence="1" type="ORF">DTL70_10110</name>
</gene>
<reference evidence="1 2" key="1">
    <citation type="submission" date="2018-06" db="EMBL/GenBank/DDBJ databases">
        <title>Streptomyces reniochalinae sp. nov. and Streptomyces diacarnus sp. nov. from marine sponges.</title>
        <authorList>
            <person name="Li L."/>
        </authorList>
    </citation>
    <scope>NUCLEOTIDE SEQUENCE [LARGE SCALE GENOMIC DNA]</scope>
    <source>
        <strain evidence="1 2">LHW51701</strain>
    </source>
</reference>
<dbReference type="AlphaFoldDB" id="A0A367F2W9"/>